<evidence type="ECO:0000256" key="2">
    <source>
        <dbReference type="ARBA" id="ARBA00022475"/>
    </source>
</evidence>
<evidence type="ECO:0000256" key="3">
    <source>
        <dbReference type="ARBA" id="ARBA00022692"/>
    </source>
</evidence>
<name>A0A371IR53_9FIRM</name>
<dbReference type="AlphaFoldDB" id="A0A371IR53"/>
<accession>A0A371IR53</accession>
<evidence type="ECO:0000259" key="8">
    <source>
        <dbReference type="Pfam" id="PF01618"/>
    </source>
</evidence>
<evidence type="ECO:0000256" key="4">
    <source>
        <dbReference type="ARBA" id="ARBA00022989"/>
    </source>
</evidence>
<keyword evidence="6" id="KW-0813">Transport</keyword>
<dbReference type="Proteomes" id="UP000243494">
    <property type="component" value="Unassembled WGS sequence"/>
</dbReference>
<keyword evidence="2" id="KW-1003">Cell membrane</keyword>
<dbReference type="GO" id="GO:0015031">
    <property type="term" value="P:protein transport"/>
    <property type="evidence" value="ECO:0007669"/>
    <property type="project" value="UniProtKB-KW"/>
</dbReference>
<evidence type="ECO:0000256" key="5">
    <source>
        <dbReference type="ARBA" id="ARBA00023136"/>
    </source>
</evidence>
<dbReference type="GO" id="GO:0005886">
    <property type="term" value="C:plasma membrane"/>
    <property type="evidence" value="ECO:0007669"/>
    <property type="project" value="UniProtKB-SubCell"/>
</dbReference>
<keyword evidence="4 7" id="KW-1133">Transmembrane helix</keyword>
<keyword evidence="6" id="KW-0653">Protein transport</keyword>
<feature type="transmembrane region" description="Helical" evidence="7">
    <location>
        <begin position="106"/>
        <end position="124"/>
    </location>
</feature>
<dbReference type="EMBL" id="NOJZ02000022">
    <property type="protein sequence ID" value="RDY22965.1"/>
    <property type="molecule type" value="Genomic_DNA"/>
</dbReference>
<comment type="similarity">
    <text evidence="6">Belongs to the exbB/tolQ family.</text>
</comment>
<dbReference type="Pfam" id="PF01618">
    <property type="entry name" value="MotA_ExbB"/>
    <property type="match status" value="1"/>
</dbReference>
<gene>
    <name evidence="9" type="ORF">CHF27_010695</name>
</gene>
<feature type="transmembrane region" description="Helical" evidence="7">
    <location>
        <begin position="6"/>
        <end position="25"/>
    </location>
</feature>
<keyword evidence="10" id="KW-1185">Reference proteome</keyword>
<proteinExistence type="inferred from homology"/>
<evidence type="ECO:0000256" key="7">
    <source>
        <dbReference type="SAM" id="Phobius"/>
    </source>
</evidence>
<comment type="caution">
    <text evidence="9">The sequence shown here is derived from an EMBL/GenBank/DDBJ whole genome shotgun (WGS) entry which is preliminary data.</text>
</comment>
<feature type="transmembrane region" description="Helical" evidence="7">
    <location>
        <begin position="144"/>
        <end position="163"/>
    </location>
</feature>
<reference evidence="9 10" key="1">
    <citation type="journal article" date="2017" name="Genome Announc.">
        <title>Draft Genome Sequence of Romboutsia maritimum sp. nov. Strain CCRI-22766(T), Isolated from Coastal Estuarine Mud.</title>
        <authorList>
            <person name="Maheux A.F."/>
            <person name="Boudreau D.K."/>
            <person name="Berube E."/>
            <person name="Boissinot M."/>
            <person name="Raymond F."/>
            <person name="Brodeur S."/>
            <person name="Corbeil J."/>
            <person name="Brightwell G."/>
            <person name="Broda D."/>
            <person name="Omar R.F."/>
            <person name="Bergeron M.G."/>
        </authorList>
    </citation>
    <scope>NUCLEOTIDE SEQUENCE [LARGE SCALE GENOMIC DNA]</scope>
    <source>
        <strain evidence="9 10">CCRI-22766</strain>
    </source>
</reference>
<evidence type="ECO:0000256" key="6">
    <source>
        <dbReference type="RuleBase" id="RU004057"/>
    </source>
</evidence>
<comment type="subcellular location">
    <subcellularLocation>
        <location evidence="1">Cell membrane</location>
        <topology evidence="1">Multi-pass membrane protein</topology>
    </subcellularLocation>
    <subcellularLocation>
        <location evidence="6">Membrane</location>
        <topology evidence="6">Multi-pass membrane protein</topology>
    </subcellularLocation>
</comment>
<evidence type="ECO:0000256" key="1">
    <source>
        <dbReference type="ARBA" id="ARBA00004651"/>
    </source>
</evidence>
<organism evidence="9 10">
    <name type="scientific">Romboutsia maritimum</name>
    <dbReference type="NCBI Taxonomy" id="2020948"/>
    <lineage>
        <taxon>Bacteria</taxon>
        <taxon>Bacillati</taxon>
        <taxon>Bacillota</taxon>
        <taxon>Clostridia</taxon>
        <taxon>Peptostreptococcales</taxon>
        <taxon>Peptostreptococcaceae</taxon>
        <taxon>Romboutsia</taxon>
    </lineage>
</organism>
<dbReference type="OrthoDB" id="2809136at2"/>
<evidence type="ECO:0000313" key="9">
    <source>
        <dbReference type="EMBL" id="RDY22965.1"/>
    </source>
</evidence>
<keyword evidence="3 7" id="KW-0812">Transmembrane</keyword>
<dbReference type="InterPro" id="IPR002898">
    <property type="entry name" value="MotA_ExbB_proton_chnl"/>
</dbReference>
<feature type="domain" description="MotA/TolQ/ExbB proton channel" evidence="8">
    <location>
        <begin position="74"/>
        <end position="162"/>
    </location>
</feature>
<evidence type="ECO:0000313" key="10">
    <source>
        <dbReference type="Proteomes" id="UP000243494"/>
    </source>
</evidence>
<protein>
    <recommendedName>
        <fullName evidence="8">MotA/TolQ/ExbB proton channel domain-containing protein</fullName>
    </recommendedName>
</protein>
<keyword evidence="5 7" id="KW-0472">Membrane</keyword>
<sequence length="442" mass="51148">MIMSTILKNPVTIIFLVLTIAYSIVKIVENKNLYIFINKELTDLNNNFKNSRIYINSKNTYNNYQAQNPYSDINMTSFIEELASDFKHKNKFIIEEIKNIKNSSSICILLGVLGTFVGLSMMLLSVDTNDIINSLPKTISSMQTAFTTSIFGIICSILINFIIKLNDCEHILIQLMLKLENILTCESTHIKSERLDLKIEEVKNTIKQISKSIEAIERFDKISKDLNDFNDEFINGIETLKGLLDGSRTSIKTFDQSVRKLDKQFSILNLKFNKMFDKYDNQDDINREILLEMKESSKNIYESSESQYKVKEYIRNLSSIFGLYERSVQDLLTKLIKHEDSILNTQKDVCTEQLSLDNSVKELSNIIDNTSNDIGEKLDMMFSYLDLYKEATNIKYSNSENYDNYIVPLIDEEIYEIEDESPKNQKSYAIIKNFGEDDLNDK</sequence>